<dbReference type="AlphaFoldDB" id="A0A1I7KPE8"/>
<keyword evidence="1" id="KW-0732">Signal</keyword>
<dbReference type="STRING" id="1035707.SAMN05216552_101898"/>
<proteinExistence type="predicted"/>
<dbReference type="PANTHER" id="PTHR10098">
    <property type="entry name" value="RAPSYN-RELATED"/>
    <property type="match status" value="1"/>
</dbReference>
<keyword evidence="4" id="KW-1185">Reference proteome</keyword>
<dbReference type="Proteomes" id="UP000199391">
    <property type="component" value="Unassembled WGS sequence"/>
</dbReference>
<dbReference type="Pfam" id="PF12770">
    <property type="entry name" value="CHAT"/>
    <property type="match status" value="1"/>
</dbReference>
<evidence type="ECO:0000256" key="1">
    <source>
        <dbReference type="SAM" id="SignalP"/>
    </source>
</evidence>
<dbReference type="InterPro" id="IPR011990">
    <property type="entry name" value="TPR-like_helical_dom_sf"/>
</dbReference>
<feature type="signal peptide" evidence="1">
    <location>
        <begin position="1"/>
        <end position="40"/>
    </location>
</feature>
<reference evidence="4" key="1">
    <citation type="submission" date="2016-10" db="EMBL/GenBank/DDBJ databases">
        <authorList>
            <person name="Varghese N."/>
            <person name="Submissions S."/>
        </authorList>
    </citation>
    <scope>NUCLEOTIDE SEQUENCE [LARGE SCALE GENOMIC DNA]</scope>
    <source>
        <strain evidence="4">CGMCC 1.11014</strain>
    </source>
</reference>
<feature type="domain" description="CHAT" evidence="2">
    <location>
        <begin position="457"/>
        <end position="730"/>
    </location>
</feature>
<evidence type="ECO:0000259" key="2">
    <source>
        <dbReference type="Pfam" id="PF12770"/>
    </source>
</evidence>
<dbReference type="Gene3D" id="1.25.40.10">
    <property type="entry name" value="Tetratricopeptide repeat domain"/>
    <property type="match status" value="1"/>
</dbReference>
<dbReference type="InterPro" id="IPR024983">
    <property type="entry name" value="CHAT_dom"/>
</dbReference>
<feature type="chain" id="PRO_5011436816" evidence="1">
    <location>
        <begin position="41"/>
        <end position="737"/>
    </location>
</feature>
<evidence type="ECO:0000313" key="4">
    <source>
        <dbReference type="Proteomes" id="UP000199391"/>
    </source>
</evidence>
<organism evidence="3 4">
    <name type="scientific">Pseudoduganella namucuonensis</name>
    <dbReference type="NCBI Taxonomy" id="1035707"/>
    <lineage>
        <taxon>Bacteria</taxon>
        <taxon>Pseudomonadati</taxon>
        <taxon>Pseudomonadota</taxon>
        <taxon>Betaproteobacteria</taxon>
        <taxon>Burkholderiales</taxon>
        <taxon>Oxalobacteraceae</taxon>
        <taxon>Telluria group</taxon>
        <taxon>Pseudoduganella</taxon>
    </lineage>
</organism>
<dbReference type="SUPFAM" id="SSF48452">
    <property type="entry name" value="TPR-like"/>
    <property type="match status" value="1"/>
</dbReference>
<accession>A0A1I7KPE8</accession>
<sequence>MPRWRVSMQPGLTRPMRAAAAVRRAIAASLLALLALPALAPGVVAAQANGADSAFERAQARLRDAETIKALSAEGQLLYQKDRVKLAGAMYCAQSVALAERGEFRLAIEAASKALVLSGQGGDQVLAASAKRDLAIAYSYAGDLERAAQYAGEALAGAGRTNPAVAGPAHKTLADVAVRRGRLAEAVAGYQRAREAASARFRPLVDISLANAYVADGQLAQARALFGRLAPSGAASFDSTVLRQAYLRGLGKLALAEGDAPAAIRLFDGAAAQADGADAAYHRLWALEGRAAALLALRDRAGARAAYVAAARASEAIRARFRSEEFKTGLFGDVQRIFDQAIGLSMEAGDTAGAWNLSEASRSRALLDVVRERAALSRPGATAPLREAAPDLAGLRATLRDGEALVEFHTLDDRLLAWVVRRSGVKGHTLAVGQAALGERVGAFRDAILTRSKTVAAPARALHALLLEPLGLRPGERLLLVPHGALHYLPFQALRDGAGYLIESHALAYAPSAGVALQLARRGEPGHVSLAAFGNPGTDAKYALPAAQREVERIAGLFSDKRVFVREAASPRQFRASAAGAGVLHVAAHAQVDVIDPLQSRILLAPEPEPEQSPGTGSGFLSAREVYQVDLDRVALVTLSACESGLGRIARGDEILGFTRAFLSAGAGTLFVSLWPVADQSTEPLMTALYSEMAAGTEAALALQAAQIAVLRQPRFADPFFWAPFDLVGDWRLRIRV</sequence>
<name>A0A1I7KPE8_9BURK</name>
<evidence type="ECO:0000313" key="3">
    <source>
        <dbReference type="EMBL" id="SFU99317.1"/>
    </source>
</evidence>
<gene>
    <name evidence="3" type="ORF">SAMN05216552_101898</name>
</gene>
<dbReference type="EMBL" id="FPBO01000018">
    <property type="protein sequence ID" value="SFU99317.1"/>
    <property type="molecule type" value="Genomic_DNA"/>
</dbReference>
<dbReference type="PANTHER" id="PTHR10098:SF108">
    <property type="entry name" value="TETRATRICOPEPTIDE REPEAT PROTEIN 28"/>
    <property type="match status" value="1"/>
</dbReference>
<protein>
    <submittedName>
        <fullName evidence="3">CHAT domain-containing protein</fullName>
    </submittedName>
</protein>